<accession>A0A6A7ANA2</accession>
<dbReference type="InterPro" id="IPR024134">
    <property type="entry name" value="SOD_Cu/Zn_/chaperone"/>
</dbReference>
<dbReference type="GO" id="GO:0005507">
    <property type="term" value="F:copper ion binding"/>
    <property type="evidence" value="ECO:0007669"/>
    <property type="project" value="InterPro"/>
</dbReference>
<organism evidence="1 2">
    <name type="scientific">Plenodomus tracheiphilus IPT5</name>
    <dbReference type="NCBI Taxonomy" id="1408161"/>
    <lineage>
        <taxon>Eukaryota</taxon>
        <taxon>Fungi</taxon>
        <taxon>Dikarya</taxon>
        <taxon>Ascomycota</taxon>
        <taxon>Pezizomycotina</taxon>
        <taxon>Dothideomycetes</taxon>
        <taxon>Pleosporomycetidae</taxon>
        <taxon>Pleosporales</taxon>
        <taxon>Pleosporineae</taxon>
        <taxon>Leptosphaeriaceae</taxon>
        <taxon>Plenodomus</taxon>
    </lineage>
</organism>
<reference evidence="1" key="1">
    <citation type="submission" date="2020-01" db="EMBL/GenBank/DDBJ databases">
        <authorList>
            <consortium name="DOE Joint Genome Institute"/>
            <person name="Haridas S."/>
            <person name="Albert R."/>
            <person name="Binder M."/>
            <person name="Bloem J."/>
            <person name="Labutti K."/>
            <person name="Salamov A."/>
            <person name="Andreopoulos B."/>
            <person name="Baker S.E."/>
            <person name="Barry K."/>
            <person name="Bills G."/>
            <person name="Bluhm B.H."/>
            <person name="Cannon C."/>
            <person name="Castanera R."/>
            <person name="Culley D.E."/>
            <person name="Daum C."/>
            <person name="Ezra D."/>
            <person name="Gonzalez J.B."/>
            <person name="Henrissat B."/>
            <person name="Kuo A."/>
            <person name="Liang C."/>
            <person name="Lipzen A."/>
            <person name="Lutzoni F."/>
            <person name="Magnuson J."/>
            <person name="Mondo S."/>
            <person name="Nolan M."/>
            <person name="Ohm R."/>
            <person name="Pangilinan J."/>
            <person name="Park H.-J."/>
            <person name="Ramirez L."/>
            <person name="Alfaro M."/>
            <person name="Sun H."/>
            <person name="Tritt A."/>
            <person name="Yoshinaga Y."/>
            <person name="Zwiers L.-H."/>
            <person name="Turgeon B.G."/>
            <person name="Goodwin S.B."/>
            <person name="Spatafora J.W."/>
            <person name="Crous P.W."/>
            <person name="Grigoriev I.V."/>
        </authorList>
    </citation>
    <scope>NUCLEOTIDE SEQUENCE</scope>
    <source>
        <strain evidence="1">IPT5</strain>
    </source>
</reference>
<dbReference type="SUPFAM" id="SSF49329">
    <property type="entry name" value="Cu,Zn superoxide dismutase-like"/>
    <property type="match status" value="1"/>
</dbReference>
<dbReference type="Proteomes" id="UP000799423">
    <property type="component" value="Unassembled WGS sequence"/>
</dbReference>
<dbReference type="GO" id="GO:0006801">
    <property type="term" value="P:superoxide metabolic process"/>
    <property type="evidence" value="ECO:0007669"/>
    <property type="project" value="InterPro"/>
</dbReference>
<dbReference type="AlphaFoldDB" id="A0A6A7ANA2"/>
<dbReference type="PANTHER" id="PTHR10003">
    <property type="entry name" value="SUPEROXIDE DISMUTASE CU-ZN -RELATED"/>
    <property type="match status" value="1"/>
</dbReference>
<dbReference type="EMBL" id="MU006403">
    <property type="protein sequence ID" value="KAF2844194.1"/>
    <property type="molecule type" value="Genomic_DNA"/>
</dbReference>
<keyword evidence="2" id="KW-1185">Reference proteome</keyword>
<name>A0A6A7ANA2_9PLEO</name>
<dbReference type="OrthoDB" id="666972at2759"/>
<sequence>MTIPVFETTFAVTMTCESCTKTSKGAAVCILESHASHVEKQVRGLVRMVEVTPGMAVVDLSIRGLLLGTYYVTVREAGDISQGPESTGGIWEALKGKQEGWPCRDLFASLDIGNDGVGSVFLTRPVQTWELIGRSTVVANQQDGKVNWHSNVLFSADAGPLQFDKNDPDTLVGVIARSAGVWDMCSCSGETVWQVREERRGRGML</sequence>
<dbReference type="InterPro" id="IPR036423">
    <property type="entry name" value="SOD-like_Cu/Zn_dom_sf"/>
</dbReference>
<evidence type="ECO:0000313" key="2">
    <source>
        <dbReference type="Proteomes" id="UP000799423"/>
    </source>
</evidence>
<protein>
    <submittedName>
        <fullName evidence="1">Superoxide dismutase 1 copper chaperone</fullName>
    </submittedName>
</protein>
<dbReference type="Gene3D" id="2.60.40.200">
    <property type="entry name" value="Superoxide dismutase, copper/zinc binding domain"/>
    <property type="match status" value="1"/>
</dbReference>
<evidence type="ECO:0000313" key="1">
    <source>
        <dbReference type="EMBL" id="KAF2844194.1"/>
    </source>
</evidence>
<proteinExistence type="predicted"/>
<gene>
    <name evidence="1" type="ORF">T440DRAFT_503115</name>
</gene>